<proteinExistence type="predicted"/>
<feature type="domain" description="Zinc knuckle CX2CX4HX4C" evidence="1">
    <location>
        <begin position="81"/>
        <end position="129"/>
    </location>
</feature>
<accession>A0A8T2BAQ7</accession>
<dbReference type="Pfam" id="PF14392">
    <property type="entry name" value="zf-CCHC_4"/>
    <property type="match status" value="1"/>
</dbReference>
<dbReference type="AlphaFoldDB" id="A0A8T2BAQ7"/>
<reference evidence="2 3" key="1">
    <citation type="submission" date="2020-12" db="EMBL/GenBank/DDBJ databases">
        <title>Concerted genomic and epigenomic changes stabilize Arabidopsis allopolyploids.</title>
        <authorList>
            <person name="Chen Z."/>
        </authorList>
    </citation>
    <scope>NUCLEOTIDE SEQUENCE [LARGE SCALE GENOMIC DNA]</scope>
    <source>
        <strain evidence="2">As9502</strain>
        <tissue evidence="2">Leaf</tissue>
    </source>
</reference>
<gene>
    <name evidence="2" type="ORF">ISN44_As08g033570</name>
</gene>
<evidence type="ECO:0000313" key="3">
    <source>
        <dbReference type="Proteomes" id="UP000694251"/>
    </source>
</evidence>
<evidence type="ECO:0000313" key="2">
    <source>
        <dbReference type="EMBL" id="KAG7583855.1"/>
    </source>
</evidence>
<sequence>MSDDLWNDLQYMVLGRDDPELFIPYQAYVGVLATNRCVQFRFRTEVRTVRFIANTLGAVVTLDFNEETTTQINFLRVKIRLDITERLRFFRRACFEPREGAMVGFEYEKLKRVFTNRCRMNHQASHCLYLAPPVVPNDESDVLVVPVWQEGEGSNNINRREHENNSLSSNISSYTPISQAPLPASPVLNWDEYTVVYHPQRLSSSNSQSILVEDAGDSWWFVSRLVCPWWLLQLAAEVEEQIGGLDDGWRYGGENVLMTRVSGSRRDPSLPPTEHI</sequence>
<keyword evidence="3" id="KW-1185">Reference proteome</keyword>
<dbReference type="EMBL" id="JAEFBJ010000008">
    <property type="protein sequence ID" value="KAG7583855.1"/>
    <property type="molecule type" value="Genomic_DNA"/>
</dbReference>
<dbReference type="Proteomes" id="UP000694251">
    <property type="component" value="Chromosome 8"/>
</dbReference>
<protein>
    <submittedName>
        <fullName evidence="2">Zinc knuckle CX2CX4HX4C</fullName>
    </submittedName>
</protein>
<organism evidence="2 3">
    <name type="scientific">Arabidopsis suecica</name>
    <name type="common">Swedish thale-cress</name>
    <name type="synonym">Cardaminopsis suecica</name>
    <dbReference type="NCBI Taxonomy" id="45249"/>
    <lineage>
        <taxon>Eukaryota</taxon>
        <taxon>Viridiplantae</taxon>
        <taxon>Streptophyta</taxon>
        <taxon>Embryophyta</taxon>
        <taxon>Tracheophyta</taxon>
        <taxon>Spermatophyta</taxon>
        <taxon>Magnoliopsida</taxon>
        <taxon>eudicotyledons</taxon>
        <taxon>Gunneridae</taxon>
        <taxon>Pentapetalae</taxon>
        <taxon>rosids</taxon>
        <taxon>malvids</taxon>
        <taxon>Brassicales</taxon>
        <taxon>Brassicaceae</taxon>
        <taxon>Camelineae</taxon>
        <taxon>Arabidopsis</taxon>
    </lineage>
</organism>
<comment type="caution">
    <text evidence="2">The sequence shown here is derived from an EMBL/GenBank/DDBJ whole genome shotgun (WGS) entry which is preliminary data.</text>
</comment>
<name>A0A8T2BAQ7_ARASU</name>
<dbReference type="InterPro" id="IPR025836">
    <property type="entry name" value="Zn_knuckle_CX2CX4HX4C"/>
</dbReference>
<dbReference type="OrthoDB" id="852325at2759"/>
<evidence type="ECO:0000259" key="1">
    <source>
        <dbReference type="Pfam" id="PF14392"/>
    </source>
</evidence>